<evidence type="ECO:0000313" key="2">
    <source>
        <dbReference type="Proteomes" id="UP000094065"/>
    </source>
</evidence>
<dbReference type="AlphaFoldDB" id="A0A1E3HA65"/>
<keyword evidence="2" id="KW-1185">Reference proteome</keyword>
<protein>
    <submittedName>
        <fullName evidence="1">Uncharacterized protein</fullName>
    </submittedName>
</protein>
<dbReference type="Gene3D" id="2.60.120.260">
    <property type="entry name" value="Galactose-binding domain-like"/>
    <property type="match status" value="1"/>
</dbReference>
<dbReference type="OrthoDB" id="2563669at2759"/>
<dbReference type="STRING" id="1295533.A0A1E3HA65"/>
<dbReference type="EMBL" id="AWGJ01000013">
    <property type="protein sequence ID" value="ODN73219.1"/>
    <property type="molecule type" value="Genomic_DNA"/>
</dbReference>
<organism evidence="1 2">
    <name type="scientific">Cryptococcus amylolentus CBS 6039</name>
    <dbReference type="NCBI Taxonomy" id="1295533"/>
    <lineage>
        <taxon>Eukaryota</taxon>
        <taxon>Fungi</taxon>
        <taxon>Dikarya</taxon>
        <taxon>Basidiomycota</taxon>
        <taxon>Agaricomycotina</taxon>
        <taxon>Tremellomycetes</taxon>
        <taxon>Tremellales</taxon>
        <taxon>Cryptococcaceae</taxon>
        <taxon>Cryptococcus</taxon>
    </lineage>
</organism>
<dbReference type="RefSeq" id="XP_018989131.1">
    <property type="nucleotide sequence ID" value="XM_019142560.1"/>
</dbReference>
<proteinExistence type="predicted"/>
<evidence type="ECO:0000313" key="1">
    <source>
        <dbReference type="EMBL" id="ODN73219.1"/>
    </source>
</evidence>
<gene>
    <name evidence="1" type="ORF">L202_07777</name>
</gene>
<accession>A0A1E3HA65</accession>
<sequence>MSNTTLDDTSPFITYGGDTWATNHTNDALLPKYSDTSFHSTTVAGAWARFCWNGTDLTLFGAKRNNHALYAVTVDNGPVVWFNGFSGPDQLQAPLFATAGLEQGNHQITIFNENNVNATKGLIWLDVDYINFIGDAIDCTEVKNNTVIPSGTIAPPAGMTESAITSAISSAITSSSANATETSSSYDFASSSDVVSSSPLSSSSEIPSSSSSQVSSTVSSSIAAPTTLSISSSSTSSSARARTTVITNQPNVSTNAAASTAVIAGAQGTASSSGAALSARMELGVGQVALIGVMGWYFGRFVR</sequence>
<dbReference type="GeneID" id="30159086"/>
<name>A0A1E3HA65_9TREE</name>
<reference evidence="1 2" key="1">
    <citation type="submission" date="2016-06" db="EMBL/GenBank/DDBJ databases">
        <title>Evolution of pathogenesis and genome organization in the Tremellales.</title>
        <authorList>
            <person name="Cuomo C."/>
            <person name="Litvintseva A."/>
            <person name="Heitman J."/>
            <person name="Chen Y."/>
            <person name="Sun S."/>
            <person name="Springer D."/>
            <person name="Dromer F."/>
            <person name="Young S."/>
            <person name="Zeng Q."/>
            <person name="Chapman S."/>
            <person name="Gujja S."/>
            <person name="Saif S."/>
            <person name="Birren B."/>
        </authorList>
    </citation>
    <scope>NUCLEOTIDE SEQUENCE [LARGE SCALE GENOMIC DNA]</scope>
    <source>
        <strain evidence="1 2">CBS 6039</strain>
    </source>
</reference>
<dbReference type="Proteomes" id="UP000094065">
    <property type="component" value="Unassembled WGS sequence"/>
</dbReference>
<comment type="caution">
    <text evidence="1">The sequence shown here is derived from an EMBL/GenBank/DDBJ whole genome shotgun (WGS) entry which is preliminary data.</text>
</comment>